<proteinExistence type="predicted"/>
<protein>
    <submittedName>
        <fullName evidence="3">Uncharacterized protein</fullName>
    </submittedName>
</protein>
<dbReference type="InterPro" id="IPR036282">
    <property type="entry name" value="Glutathione-S-Trfase_C_sf"/>
</dbReference>
<dbReference type="Proteomes" id="UP000305067">
    <property type="component" value="Unassembled WGS sequence"/>
</dbReference>
<evidence type="ECO:0000313" key="4">
    <source>
        <dbReference type="Proteomes" id="UP000305067"/>
    </source>
</evidence>
<sequence length="251" mass="28388">MSTGKEILFYDIASAPPVTTFAPNPSKTRYALNFKGVNYRTEWTKLPKVAETRKRLGTPPNRTHMDGSPFYTLPVIHDLSTGAIVGDTFDIAVYLDETYPDTGPRLIPAESIGTLAAFNIQIDALFTNNVLLCVSGFPFDPETAEESKTEMARRVGRERWEELLPAEEDRPKMMEAFEASLAGLVKIFRRRDEGPFLEGAQATYADMIIGGWLRWTNKTVKKEEWEKIAAWHGGLWGNLFNGLEERYTEMK</sequence>
<dbReference type="InterPro" id="IPR036249">
    <property type="entry name" value="Thioredoxin-like_sf"/>
</dbReference>
<feature type="domain" description="GST N-terminal" evidence="1">
    <location>
        <begin position="23"/>
        <end position="98"/>
    </location>
</feature>
<keyword evidence="4" id="KW-1185">Reference proteome</keyword>
<dbReference type="STRING" id="1884261.A0A5C3QRW7"/>
<dbReference type="Gene3D" id="3.40.30.10">
    <property type="entry name" value="Glutaredoxin"/>
    <property type="match status" value="1"/>
</dbReference>
<feature type="domain" description="Glutathione S-transferase UstS-like C-terminal" evidence="2">
    <location>
        <begin position="159"/>
        <end position="245"/>
    </location>
</feature>
<dbReference type="InterPro" id="IPR054416">
    <property type="entry name" value="GST_UstS-like_C"/>
</dbReference>
<dbReference type="Pfam" id="PF22041">
    <property type="entry name" value="GST_C_7"/>
    <property type="match status" value="1"/>
</dbReference>
<dbReference type="Gene3D" id="1.20.1050.10">
    <property type="match status" value="1"/>
</dbReference>
<dbReference type="OrthoDB" id="4951845at2759"/>
<evidence type="ECO:0000259" key="2">
    <source>
        <dbReference type="Pfam" id="PF22041"/>
    </source>
</evidence>
<evidence type="ECO:0000313" key="3">
    <source>
        <dbReference type="EMBL" id="TFL03580.1"/>
    </source>
</evidence>
<name>A0A5C3QRW7_9AGAR</name>
<dbReference type="Pfam" id="PF13409">
    <property type="entry name" value="GST_N_2"/>
    <property type="match status" value="1"/>
</dbReference>
<accession>A0A5C3QRW7</accession>
<dbReference type="SUPFAM" id="SSF47616">
    <property type="entry name" value="GST C-terminal domain-like"/>
    <property type="match status" value="1"/>
</dbReference>
<dbReference type="InterPro" id="IPR004045">
    <property type="entry name" value="Glutathione_S-Trfase_N"/>
</dbReference>
<dbReference type="SUPFAM" id="SSF52833">
    <property type="entry name" value="Thioredoxin-like"/>
    <property type="match status" value="1"/>
</dbReference>
<dbReference type="CDD" id="cd03038">
    <property type="entry name" value="GST_N_etherase_LigE"/>
    <property type="match status" value="1"/>
</dbReference>
<evidence type="ECO:0000259" key="1">
    <source>
        <dbReference type="Pfam" id="PF13409"/>
    </source>
</evidence>
<dbReference type="EMBL" id="ML178820">
    <property type="protein sequence ID" value="TFL03580.1"/>
    <property type="molecule type" value="Genomic_DNA"/>
</dbReference>
<gene>
    <name evidence="3" type="ORF">BDV98DRAFT_564448</name>
</gene>
<reference evidence="3 4" key="1">
    <citation type="journal article" date="2019" name="Nat. Ecol. Evol.">
        <title>Megaphylogeny resolves global patterns of mushroom evolution.</title>
        <authorList>
            <person name="Varga T."/>
            <person name="Krizsan K."/>
            <person name="Foldi C."/>
            <person name="Dima B."/>
            <person name="Sanchez-Garcia M."/>
            <person name="Sanchez-Ramirez S."/>
            <person name="Szollosi G.J."/>
            <person name="Szarkandi J.G."/>
            <person name="Papp V."/>
            <person name="Albert L."/>
            <person name="Andreopoulos W."/>
            <person name="Angelini C."/>
            <person name="Antonin V."/>
            <person name="Barry K.W."/>
            <person name="Bougher N.L."/>
            <person name="Buchanan P."/>
            <person name="Buyck B."/>
            <person name="Bense V."/>
            <person name="Catcheside P."/>
            <person name="Chovatia M."/>
            <person name="Cooper J."/>
            <person name="Damon W."/>
            <person name="Desjardin D."/>
            <person name="Finy P."/>
            <person name="Geml J."/>
            <person name="Haridas S."/>
            <person name="Hughes K."/>
            <person name="Justo A."/>
            <person name="Karasinski D."/>
            <person name="Kautmanova I."/>
            <person name="Kiss B."/>
            <person name="Kocsube S."/>
            <person name="Kotiranta H."/>
            <person name="LaButti K.M."/>
            <person name="Lechner B.E."/>
            <person name="Liimatainen K."/>
            <person name="Lipzen A."/>
            <person name="Lukacs Z."/>
            <person name="Mihaltcheva S."/>
            <person name="Morgado L.N."/>
            <person name="Niskanen T."/>
            <person name="Noordeloos M.E."/>
            <person name="Ohm R.A."/>
            <person name="Ortiz-Santana B."/>
            <person name="Ovrebo C."/>
            <person name="Racz N."/>
            <person name="Riley R."/>
            <person name="Savchenko A."/>
            <person name="Shiryaev A."/>
            <person name="Soop K."/>
            <person name="Spirin V."/>
            <person name="Szebenyi C."/>
            <person name="Tomsovsky M."/>
            <person name="Tulloss R.E."/>
            <person name="Uehling J."/>
            <person name="Grigoriev I.V."/>
            <person name="Vagvolgyi C."/>
            <person name="Papp T."/>
            <person name="Martin F.M."/>
            <person name="Miettinen O."/>
            <person name="Hibbett D.S."/>
            <person name="Nagy L.G."/>
        </authorList>
    </citation>
    <scope>NUCLEOTIDE SEQUENCE [LARGE SCALE GENOMIC DNA]</scope>
    <source>
        <strain evidence="3 4">CBS 309.79</strain>
    </source>
</reference>
<dbReference type="AlphaFoldDB" id="A0A5C3QRW7"/>
<organism evidence="3 4">
    <name type="scientific">Pterulicium gracile</name>
    <dbReference type="NCBI Taxonomy" id="1884261"/>
    <lineage>
        <taxon>Eukaryota</taxon>
        <taxon>Fungi</taxon>
        <taxon>Dikarya</taxon>
        <taxon>Basidiomycota</taxon>
        <taxon>Agaricomycotina</taxon>
        <taxon>Agaricomycetes</taxon>
        <taxon>Agaricomycetidae</taxon>
        <taxon>Agaricales</taxon>
        <taxon>Pleurotineae</taxon>
        <taxon>Pterulaceae</taxon>
        <taxon>Pterulicium</taxon>
    </lineage>
</organism>